<comment type="caution">
    <text evidence="1">The sequence shown here is derived from an EMBL/GenBank/DDBJ whole genome shotgun (WGS) entry which is preliminary data.</text>
</comment>
<keyword evidence="2" id="KW-1185">Reference proteome</keyword>
<evidence type="ECO:0000313" key="2">
    <source>
        <dbReference type="Proteomes" id="UP001396334"/>
    </source>
</evidence>
<organism evidence="1 2">
    <name type="scientific">Hibiscus sabdariffa</name>
    <name type="common">roselle</name>
    <dbReference type="NCBI Taxonomy" id="183260"/>
    <lineage>
        <taxon>Eukaryota</taxon>
        <taxon>Viridiplantae</taxon>
        <taxon>Streptophyta</taxon>
        <taxon>Embryophyta</taxon>
        <taxon>Tracheophyta</taxon>
        <taxon>Spermatophyta</taxon>
        <taxon>Magnoliopsida</taxon>
        <taxon>eudicotyledons</taxon>
        <taxon>Gunneridae</taxon>
        <taxon>Pentapetalae</taxon>
        <taxon>rosids</taxon>
        <taxon>malvids</taxon>
        <taxon>Malvales</taxon>
        <taxon>Malvaceae</taxon>
        <taxon>Malvoideae</taxon>
        <taxon>Hibiscus</taxon>
    </lineage>
</organism>
<protein>
    <submittedName>
        <fullName evidence="1">Uncharacterized protein</fullName>
    </submittedName>
</protein>
<evidence type="ECO:0000313" key="1">
    <source>
        <dbReference type="EMBL" id="KAK8994520.1"/>
    </source>
</evidence>
<proteinExistence type="predicted"/>
<dbReference type="EMBL" id="JBBPBN010000047">
    <property type="protein sequence ID" value="KAK8994520.1"/>
    <property type="molecule type" value="Genomic_DNA"/>
</dbReference>
<gene>
    <name evidence="1" type="ORF">V6N11_045603</name>
</gene>
<name>A0ABR2Q1G9_9ROSI</name>
<accession>A0ABR2Q1G9</accession>
<reference evidence="1 2" key="1">
    <citation type="journal article" date="2024" name="G3 (Bethesda)">
        <title>Genome assembly of Hibiscus sabdariffa L. provides insights into metabolisms of medicinal natural products.</title>
        <authorList>
            <person name="Kim T."/>
        </authorList>
    </citation>
    <scope>NUCLEOTIDE SEQUENCE [LARGE SCALE GENOMIC DNA]</scope>
    <source>
        <strain evidence="1">TK-2024</strain>
        <tissue evidence="1">Old leaves</tissue>
    </source>
</reference>
<dbReference type="Proteomes" id="UP001396334">
    <property type="component" value="Unassembled WGS sequence"/>
</dbReference>
<sequence>MASLIFHALKNVNVEVFPFPEIYLNEYIARTRSFDMLLENTAGDLRDKDRLLQCFQHSSSIVLVKTFNTLEGKYMDYLSVLVNKKIIPDRVQW</sequence>